<feature type="region of interest" description="Disordered" evidence="1">
    <location>
        <begin position="196"/>
        <end position="256"/>
    </location>
</feature>
<dbReference type="Gene3D" id="1.10.720.30">
    <property type="entry name" value="SAP domain"/>
    <property type="match status" value="1"/>
</dbReference>
<dbReference type="InterPro" id="IPR003034">
    <property type="entry name" value="SAP_dom"/>
</dbReference>
<accession>A0A7S2NZ79</accession>
<name>A0A7S2NZ79_9STRA</name>
<feature type="domain" description="SAP" evidence="2">
    <location>
        <begin position="547"/>
        <end position="581"/>
    </location>
</feature>
<gene>
    <name evidence="3" type="ORF">LDAN0321_LOCUS5543</name>
</gene>
<feature type="region of interest" description="Disordered" evidence="1">
    <location>
        <begin position="605"/>
        <end position="658"/>
    </location>
</feature>
<feature type="compositionally biased region" description="Basic residues" evidence="1">
    <location>
        <begin position="226"/>
        <end position="235"/>
    </location>
</feature>
<evidence type="ECO:0000259" key="2">
    <source>
        <dbReference type="PROSITE" id="PS50800"/>
    </source>
</evidence>
<dbReference type="InterPro" id="IPR036361">
    <property type="entry name" value="SAP_dom_sf"/>
</dbReference>
<protein>
    <recommendedName>
        <fullName evidence="2">SAP domain-containing protein</fullName>
    </recommendedName>
</protein>
<feature type="compositionally biased region" description="Polar residues" evidence="1">
    <location>
        <begin position="237"/>
        <end position="246"/>
    </location>
</feature>
<feature type="compositionally biased region" description="Low complexity" evidence="1">
    <location>
        <begin position="216"/>
        <end position="225"/>
    </location>
</feature>
<feature type="region of interest" description="Disordered" evidence="1">
    <location>
        <begin position="404"/>
        <end position="447"/>
    </location>
</feature>
<dbReference type="AlphaFoldDB" id="A0A7S2NZ79"/>
<feature type="region of interest" description="Disordered" evidence="1">
    <location>
        <begin position="279"/>
        <end position="375"/>
    </location>
</feature>
<dbReference type="Pfam" id="PF02037">
    <property type="entry name" value="SAP"/>
    <property type="match status" value="1"/>
</dbReference>
<dbReference type="EMBL" id="HBGY01008779">
    <property type="protein sequence ID" value="CAD9566609.1"/>
    <property type="molecule type" value="Transcribed_RNA"/>
</dbReference>
<organism evidence="3">
    <name type="scientific">Leptocylindrus danicus</name>
    <dbReference type="NCBI Taxonomy" id="163516"/>
    <lineage>
        <taxon>Eukaryota</taxon>
        <taxon>Sar</taxon>
        <taxon>Stramenopiles</taxon>
        <taxon>Ochrophyta</taxon>
        <taxon>Bacillariophyta</taxon>
        <taxon>Coscinodiscophyceae</taxon>
        <taxon>Chaetocerotophycidae</taxon>
        <taxon>Leptocylindrales</taxon>
        <taxon>Leptocylindraceae</taxon>
        <taxon>Leptocylindrus</taxon>
    </lineage>
</organism>
<feature type="compositionally biased region" description="Basic and acidic residues" evidence="1">
    <location>
        <begin position="613"/>
        <end position="632"/>
    </location>
</feature>
<evidence type="ECO:0000256" key="1">
    <source>
        <dbReference type="SAM" id="MobiDB-lite"/>
    </source>
</evidence>
<sequence>MFSSHDHPLRLTVGLSHELMREDDPFKEFISALLSPEIKLVAEAVRHFVEVSSPAFLGPLLRIATIQGDPLPSKVRLRYGPGLESVVTTTVGGESDGDNNNCFEDERVGVVYVGLNDRHGRHLRPMDDIVHLVAMDDKVLIQGYRSGWPSQSNHIVQRIERIDSRSSRNMFTPQQATSFRTPLNAVEKGEHIERSIDNTAKTKKPSMTMKTEETLNNRTNTVNVRKSPRLNHRPKGTNETAKNQKSSPKDDHSTVSNATILDYAPADTENISKAARVPMSFDLSRPTEVPSRHKDGGKTRSKRTQASRLVQEAASSGLLPKNGKRLSTPAKKRGAEIMNKNVPKSNNSRAESTPLKRAKHGRDEGDFVEGGDDTTSTVSYLDKVSAPAAIFEDVLVSSSALWASEKSPASPSPSGVLSGSCTPPPDTLPSSPLNAYDDNLLGTKDGDKDSKVVALKTTDNVTKTETVIAGIQVPPGNRSPSPTFLWLQESCRARGLPHIGGREELVGRLARFDDAAAAKQSPDDDKLIVNAAISPDNETKQKVVSDRTRPSKKELQEMCVANGLSTTGSKADLRARLLTSMEADEDSEDDTDYTLSAAITMGMSDSKTILNTPRREDFDGGGNEHETKEGPLPRRRSMNQKTVNSKTSSAQKFKSSSAGGLLGGLLGGVL</sequence>
<feature type="compositionally biased region" description="Polar residues" evidence="1">
    <location>
        <begin position="342"/>
        <end position="351"/>
    </location>
</feature>
<feature type="compositionally biased region" description="Polar residues" evidence="1">
    <location>
        <begin position="639"/>
        <end position="658"/>
    </location>
</feature>
<proteinExistence type="predicted"/>
<evidence type="ECO:0000313" key="3">
    <source>
        <dbReference type="EMBL" id="CAD9566609.1"/>
    </source>
</evidence>
<dbReference type="PROSITE" id="PS50800">
    <property type="entry name" value="SAP"/>
    <property type="match status" value="1"/>
</dbReference>
<reference evidence="3" key="1">
    <citation type="submission" date="2021-01" db="EMBL/GenBank/DDBJ databases">
        <authorList>
            <person name="Corre E."/>
            <person name="Pelletier E."/>
            <person name="Niang G."/>
            <person name="Scheremetjew M."/>
            <person name="Finn R."/>
            <person name="Kale V."/>
            <person name="Holt S."/>
            <person name="Cochrane G."/>
            <person name="Meng A."/>
            <person name="Brown T."/>
            <person name="Cohen L."/>
        </authorList>
    </citation>
    <scope>NUCLEOTIDE SEQUENCE</scope>
    <source>
        <strain evidence="3">B650</strain>
    </source>
</reference>